<dbReference type="Gene3D" id="3.30.460.10">
    <property type="entry name" value="Beta Polymerase, domain 2"/>
    <property type="match status" value="1"/>
</dbReference>
<dbReference type="EMBL" id="CADCTC010000117">
    <property type="protein sequence ID" value="CAA9246391.1"/>
    <property type="molecule type" value="Genomic_DNA"/>
</dbReference>
<evidence type="ECO:0000256" key="7">
    <source>
        <dbReference type="ARBA" id="ARBA00022840"/>
    </source>
</evidence>
<evidence type="ECO:0000256" key="1">
    <source>
        <dbReference type="ARBA" id="ARBA00001946"/>
    </source>
</evidence>
<dbReference type="GO" id="GO:0046872">
    <property type="term" value="F:metal ion binding"/>
    <property type="evidence" value="ECO:0007669"/>
    <property type="project" value="UniProtKB-KW"/>
</dbReference>
<dbReference type="InterPro" id="IPR052038">
    <property type="entry name" value="Type-VII_TA_antitoxin"/>
</dbReference>
<keyword evidence="5" id="KW-0479">Metal-binding</keyword>
<proteinExistence type="inferred from homology"/>
<dbReference type="InterPro" id="IPR002934">
    <property type="entry name" value="Polymerase_NTP_transf_dom"/>
</dbReference>
<keyword evidence="6" id="KW-0547">Nucleotide-binding</keyword>
<evidence type="ECO:0000256" key="9">
    <source>
        <dbReference type="ARBA" id="ARBA00038276"/>
    </source>
</evidence>
<protein>
    <recommendedName>
        <fullName evidence="10">Polymerase nucleotidyl transferase domain-containing protein</fullName>
    </recommendedName>
</protein>
<comment type="similarity">
    <text evidence="9">Belongs to the MntA antitoxin family.</text>
</comment>
<evidence type="ECO:0000259" key="10">
    <source>
        <dbReference type="Pfam" id="PF01909"/>
    </source>
</evidence>
<dbReference type="GO" id="GO:0005524">
    <property type="term" value="F:ATP binding"/>
    <property type="evidence" value="ECO:0007669"/>
    <property type="project" value="UniProtKB-KW"/>
</dbReference>
<keyword evidence="7" id="KW-0067">ATP-binding</keyword>
<keyword evidence="2" id="KW-1277">Toxin-antitoxin system</keyword>
<keyword evidence="4" id="KW-0548">Nucleotidyltransferase</keyword>
<evidence type="ECO:0000313" key="11">
    <source>
        <dbReference type="EMBL" id="CAA9246391.1"/>
    </source>
</evidence>
<accession>A0A6J4I9M1</accession>
<evidence type="ECO:0000256" key="4">
    <source>
        <dbReference type="ARBA" id="ARBA00022695"/>
    </source>
</evidence>
<feature type="domain" description="Polymerase nucleotidyl transferase" evidence="10">
    <location>
        <begin position="8"/>
        <end position="79"/>
    </location>
</feature>
<dbReference type="PANTHER" id="PTHR33571">
    <property type="entry name" value="SSL8005 PROTEIN"/>
    <property type="match status" value="1"/>
</dbReference>
<dbReference type="Pfam" id="PF01909">
    <property type="entry name" value="NTP_transf_2"/>
    <property type="match status" value="1"/>
</dbReference>
<dbReference type="CDD" id="cd05403">
    <property type="entry name" value="NT_KNTase_like"/>
    <property type="match status" value="1"/>
</dbReference>
<evidence type="ECO:0000256" key="2">
    <source>
        <dbReference type="ARBA" id="ARBA00022649"/>
    </source>
</evidence>
<organism evidence="11">
    <name type="scientific">uncultured Chloroflexota bacterium</name>
    <dbReference type="NCBI Taxonomy" id="166587"/>
    <lineage>
        <taxon>Bacteria</taxon>
        <taxon>Bacillati</taxon>
        <taxon>Chloroflexota</taxon>
        <taxon>environmental samples</taxon>
    </lineage>
</organism>
<name>A0A6J4I9M1_9CHLR</name>
<evidence type="ECO:0000256" key="8">
    <source>
        <dbReference type="ARBA" id="ARBA00022842"/>
    </source>
</evidence>
<comment type="cofactor">
    <cofactor evidence="1">
        <name>Mg(2+)</name>
        <dbReference type="ChEBI" id="CHEBI:18420"/>
    </cofactor>
</comment>
<keyword evidence="3" id="KW-0808">Transferase</keyword>
<dbReference type="InterPro" id="IPR043519">
    <property type="entry name" value="NT_sf"/>
</dbReference>
<reference evidence="11" key="1">
    <citation type="submission" date="2020-02" db="EMBL/GenBank/DDBJ databases">
        <authorList>
            <person name="Meier V. D."/>
        </authorList>
    </citation>
    <scope>NUCLEOTIDE SEQUENCE</scope>
    <source>
        <strain evidence="11">AVDCRST_MAG77</strain>
    </source>
</reference>
<evidence type="ECO:0000256" key="5">
    <source>
        <dbReference type="ARBA" id="ARBA00022723"/>
    </source>
</evidence>
<keyword evidence="8" id="KW-0460">Magnesium</keyword>
<dbReference type="GO" id="GO:0016779">
    <property type="term" value="F:nucleotidyltransferase activity"/>
    <property type="evidence" value="ECO:0007669"/>
    <property type="project" value="UniProtKB-KW"/>
</dbReference>
<dbReference type="PANTHER" id="PTHR33571:SF12">
    <property type="entry name" value="BSL3053 PROTEIN"/>
    <property type="match status" value="1"/>
</dbReference>
<dbReference type="SUPFAM" id="SSF81301">
    <property type="entry name" value="Nucleotidyltransferase"/>
    <property type="match status" value="1"/>
</dbReference>
<evidence type="ECO:0000256" key="3">
    <source>
        <dbReference type="ARBA" id="ARBA00022679"/>
    </source>
</evidence>
<dbReference type="AlphaFoldDB" id="A0A6J4I9M1"/>
<gene>
    <name evidence="11" type="ORF">AVDCRST_MAG77-1826</name>
</gene>
<evidence type="ECO:0000256" key="6">
    <source>
        <dbReference type="ARBA" id="ARBA00022741"/>
    </source>
</evidence>
<sequence>MHLDPGALQDFCRRNHVRRLLLYGSVLRPDFRPDSDVDVMVEFEPGHTPGLFQLGGMLLDLQELIGRDVDLKTPGDFPERLRDGVLATAQMLYAAD</sequence>